<feature type="coiled-coil region" evidence="7">
    <location>
        <begin position="814"/>
        <end position="848"/>
    </location>
</feature>
<comment type="subcellular location">
    <subcellularLocation>
        <location evidence="1">Nucleus</location>
    </subcellularLocation>
</comment>
<evidence type="ECO:0000256" key="2">
    <source>
        <dbReference type="ARBA" id="ARBA00022618"/>
    </source>
</evidence>
<feature type="domain" description="RecF/RecN/SMC N-terminal" evidence="8">
    <location>
        <begin position="64"/>
        <end position="1088"/>
    </location>
</feature>
<keyword evidence="3" id="KW-0498">Mitosis</keyword>
<evidence type="ECO:0000256" key="1">
    <source>
        <dbReference type="ARBA" id="ARBA00004123"/>
    </source>
</evidence>
<keyword evidence="2" id="KW-0132">Cell division</keyword>
<sequence>MYLEELVLDGFKSYATRTVVGDWDPEFNAITGLNGSGKSNILDAICFVLGISTLAHDTSPPGYHDHDKITITRQIIIGGRNKYLVNGVNKNQQDVANLFQSVQLNINNPNFLIMQGKITKVLNMKPQEILNMIEEAAGTRMFEEHKEKAIKTMDKKDTRLDNISNLLETEVSSKLDKLRQEKRVLLEYQKIDAELGQLQRFVVAYDYLHANEKVVELTNSIETMGQHIKHLETMNSYLSEDIHELDGKICEIMEEKQKNGSKNSELDKLIKELAKNLVKMTTQHNLKLETIEDEQKNKQTLIESLSEIEANIEESIKKEAKLSSECASTLEQNERHVANTRKLEELLQNLTTGVSSSSGQDGGYMDQLRAAKQQVSSSVSKAQQTQLKITHITNELQDAIPKAKVAERQNGNIVNDLKISEGVIKMLQEQICSIAFDPKEEENLLKSRQSQQIRLDELDEAGFNWTTLFTILIYANNICFDRLLMNLKAPCLNFSFRTLIPRPTSIDSKSRGLLQNSSTFQKKILIVPLLWKFVLVASCTIAKSLAPGKVQLALDLVGSDEELAVVMDYVFGSTLVCKDTATAKLVTFDNGVRLRSVTYDGDTYDPSGQLSGGSKSSSSGALLRMLRLKDLKKQRADVNALIAKINADLNQCLRTKEILEGLQQSLDLKTHEQNSLENRLKNNPGMQIVQHVAQLQKTLTELQESMADCARCKSDGEKSIAEIAEGKRQILKAQPLVYKMQQDINVTKEETEQLRRDATQLQEQLKSIDELICSLVAECTQLEKLKISAEKEYQDGNAKLECEQSTHIICEKKLDLLQDEKRKKKQNIEDSKLELQTLVRDFSKLESEKSHFAHVATNLEKSHVWIQDKKKLFGKQDTEFDFQQHDMRECRKRLSQLNESHSKIQKSVDPQVLEKFDKVEKKETSLKQRLATVRKDRTKIQETIHTLDELKREKLIETWTKVNRDFGLIFGDLLPGNTCKLEASEGQDITEGLEIKVCLGGAWKQSLTELSGGQRSLIALSLILSLLQFKPAPMYILDEVDSALDLSHTQNIGQLLKSRFKGSQFIVVSLKDGMFNNANVLYRTKFVDGVSKVDRIASKEVRRVPLNATPGKLRTPAFLHTRRQSVLTEN</sequence>
<dbReference type="AlphaFoldDB" id="A0A177WH02"/>
<dbReference type="InterPro" id="IPR003395">
    <property type="entry name" value="RecF/RecN/SMC_N"/>
</dbReference>
<dbReference type="Proteomes" id="UP000077115">
    <property type="component" value="Unassembled WGS sequence"/>
</dbReference>
<reference evidence="9 10" key="2">
    <citation type="submission" date="2016-05" db="EMBL/GenBank/DDBJ databases">
        <title>Lineage-specific infection strategies underlie the spectrum of fungal disease in amphibians.</title>
        <authorList>
            <person name="Cuomo C.A."/>
            <person name="Farrer R.A."/>
            <person name="James T."/>
            <person name="Longcore J."/>
            <person name="Birren B."/>
        </authorList>
    </citation>
    <scope>NUCLEOTIDE SEQUENCE [LARGE SCALE GENOMIC DNA]</scope>
    <source>
        <strain evidence="9 10">JEL423</strain>
    </source>
</reference>
<feature type="coiled-coil region" evidence="7">
    <location>
        <begin position="628"/>
        <end position="679"/>
    </location>
</feature>
<evidence type="ECO:0000256" key="7">
    <source>
        <dbReference type="SAM" id="Coils"/>
    </source>
</evidence>
<dbReference type="GO" id="GO:0005634">
    <property type="term" value="C:nucleus"/>
    <property type="evidence" value="ECO:0007669"/>
    <property type="project" value="UniProtKB-SubCell"/>
</dbReference>
<gene>
    <name evidence="9" type="ORF">BDEG_22854</name>
</gene>
<protein>
    <recommendedName>
        <fullName evidence="8">RecF/RecN/SMC N-terminal domain-containing protein</fullName>
    </recommendedName>
</protein>
<dbReference type="PANTHER" id="PTHR43977">
    <property type="entry name" value="STRUCTURAL MAINTENANCE OF CHROMOSOMES PROTEIN 3"/>
    <property type="match status" value="1"/>
</dbReference>
<dbReference type="FunFam" id="3.40.50.300:FF:000385">
    <property type="entry name" value="Structural maintenance of chromosomes 2"/>
    <property type="match status" value="1"/>
</dbReference>
<keyword evidence="6" id="KW-0131">Cell cycle</keyword>
<evidence type="ECO:0000256" key="5">
    <source>
        <dbReference type="ARBA" id="ARBA00023242"/>
    </source>
</evidence>
<evidence type="ECO:0000256" key="4">
    <source>
        <dbReference type="ARBA" id="ARBA00023054"/>
    </source>
</evidence>
<feature type="domain" description="RecF/RecN/SMC N-terminal" evidence="8">
    <location>
        <begin position="2"/>
        <end position="53"/>
    </location>
</feature>
<dbReference type="GO" id="GO:0051276">
    <property type="term" value="P:chromosome organization"/>
    <property type="evidence" value="ECO:0007669"/>
    <property type="project" value="InterPro"/>
</dbReference>
<dbReference type="VEuPathDB" id="FungiDB:BDEG_22854"/>
<evidence type="ECO:0000313" key="9">
    <source>
        <dbReference type="EMBL" id="OAJ38964.1"/>
    </source>
</evidence>
<name>A0A177WH02_BATDL</name>
<dbReference type="GO" id="GO:0005524">
    <property type="term" value="F:ATP binding"/>
    <property type="evidence" value="ECO:0007669"/>
    <property type="project" value="InterPro"/>
</dbReference>
<keyword evidence="5" id="KW-0539">Nucleus</keyword>
<accession>A0A177WH02</accession>
<dbReference type="SUPFAM" id="SSF75553">
    <property type="entry name" value="Smc hinge domain"/>
    <property type="match status" value="1"/>
</dbReference>
<dbReference type="InterPro" id="IPR036277">
    <property type="entry name" value="SMC_hinge_sf"/>
</dbReference>
<dbReference type="STRING" id="403673.A0A177WH02"/>
<feature type="coiled-coil region" evidence="7">
    <location>
        <begin position="744"/>
        <end position="771"/>
    </location>
</feature>
<evidence type="ECO:0000256" key="6">
    <source>
        <dbReference type="ARBA" id="ARBA00023306"/>
    </source>
</evidence>
<dbReference type="PIRSF" id="PIRSF005719">
    <property type="entry name" value="SMC"/>
    <property type="match status" value="1"/>
</dbReference>
<dbReference type="EMBL" id="DS022302">
    <property type="protein sequence ID" value="OAJ38964.1"/>
    <property type="molecule type" value="Genomic_DNA"/>
</dbReference>
<dbReference type="InterPro" id="IPR027417">
    <property type="entry name" value="P-loop_NTPase"/>
</dbReference>
<dbReference type="GO" id="GO:0051301">
    <property type="term" value="P:cell division"/>
    <property type="evidence" value="ECO:0007669"/>
    <property type="project" value="UniProtKB-KW"/>
</dbReference>
<reference evidence="9 10" key="1">
    <citation type="submission" date="2006-10" db="EMBL/GenBank/DDBJ databases">
        <title>The Genome Sequence of Batrachochytrium dendrobatidis JEL423.</title>
        <authorList>
            <consortium name="The Broad Institute Genome Sequencing Platform"/>
            <person name="Birren B."/>
            <person name="Lander E."/>
            <person name="Galagan J."/>
            <person name="Cuomo C."/>
            <person name="Devon K."/>
            <person name="Jaffe D."/>
            <person name="Butler J."/>
            <person name="Alvarez P."/>
            <person name="Gnerre S."/>
            <person name="Grabherr M."/>
            <person name="Kleber M."/>
            <person name="Mauceli E."/>
            <person name="Brockman W."/>
            <person name="Young S."/>
            <person name="LaButti K."/>
            <person name="Sykes S."/>
            <person name="DeCaprio D."/>
            <person name="Crawford M."/>
            <person name="Koehrsen M."/>
            <person name="Engels R."/>
            <person name="Montgomery P."/>
            <person name="Pearson M."/>
            <person name="Howarth C."/>
            <person name="Larson L."/>
            <person name="White J."/>
            <person name="O'Leary S."/>
            <person name="Kodira C."/>
            <person name="Zeng Q."/>
            <person name="Yandava C."/>
            <person name="Alvarado L."/>
            <person name="Longcore J."/>
            <person name="James T."/>
        </authorList>
    </citation>
    <scope>NUCLEOTIDE SEQUENCE [LARGE SCALE GENOMIC DNA]</scope>
    <source>
        <strain evidence="9 10">JEL423</strain>
    </source>
</reference>
<evidence type="ECO:0000256" key="3">
    <source>
        <dbReference type="ARBA" id="ARBA00022776"/>
    </source>
</evidence>
<dbReference type="InterPro" id="IPR027120">
    <property type="entry name" value="Smc2_ABC"/>
</dbReference>
<proteinExistence type="predicted"/>
<dbReference type="OrthoDB" id="10255539at2759"/>
<dbReference type="Gene3D" id="3.30.70.1620">
    <property type="match status" value="1"/>
</dbReference>
<evidence type="ECO:0000259" key="8">
    <source>
        <dbReference type="Pfam" id="PF02463"/>
    </source>
</evidence>
<dbReference type="Gene3D" id="3.40.50.300">
    <property type="entry name" value="P-loop containing nucleotide triphosphate hydrolases"/>
    <property type="match status" value="2"/>
</dbReference>
<dbReference type="InterPro" id="IPR024704">
    <property type="entry name" value="SMC"/>
</dbReference>
<dbReference type="GO" id="GO:0016887">
    <property type="term" value="F:ATP hydrolysis activity"/>
    <property type="evidence" value="ECO:0007669"/>
    <property type="project" value="InterPro"/>
</dbReference>
<dbReference type="CDD" id="cd03273">
    <property type="entry name" value="ABC_SMC2_euk"/>
    <property type="match status" value="1"/>
</dbReference>
<organism evidence="9 10">
    <name type="scientific">Batrachochytrium dendrobatidis (strain JEL423)</name>
    <dbReference type="NCBI Taxonomy" id="403673"/>
    <lineage>
        <taxon>Eukaryota</taxon>
        <taxon>Fungi</taxon>
        <taxon>Fungi incertae sedis</taxon>
        <taxon>Chytridiomycota</taxon>
        <taxon>Chytridiomycota incertae sedis</taxon>
        <taxon>Chytridiomycetes</taxon>
        <taxon>Rhizophydiales</taxon>
        <taxon>Rhizophydiales incertae sedis</taxon>
        <taxon>Batrachochytrium</taxon>
    </lineage>
</organism>
<evidence type="ECO:0000313" key="10">
    <source>
        <dbReference type="Proteomes" id="UP000077115"/>
    </source>
</evidence>
<keyword evidence="4 7" id="KW-0175">Coiled coil</keyword>
<dbReference type="Pfam" id="PF02463">
    <property type="entry name" value="SMC_N"/>
    <property type="match status" value="2"/>
</dbReference>
<feature type="coiled-coil region" evidence="7">
    <location>
        <begin position="263"/>
        <end position="325"/>
    </location>
</feature>
<dbReference type="GO" id="GO:0005694">
    <property type="term" value="C:chromosome"/>
    <property type="evidence" value="ECO:0007669"/>
    <property type="project" value="InterPro"/>
</dbReference>
<dbReference type="SUPFAM" id="SSF52540">
    <property type="entry name" value="P-loop containing nucleoside triphosphate hydrolases"/>
    <property type="match status" value="1"/>
</dbReference>